<gene>
    <name evidence="4" type="ORF">ACFSUT_13635</name>
</gene>
<dbReference type="PROSITE" id="PS01124">
    <property type="entry name" value="HTH_ARAC_FAMILY_2"/>
    <property type="match status" value="1"/>
</dbReference>
<comment type="caution">
    <text evidence="4">The sequence shown here is derived from an EMBL/GenBank/DDBJ whole genome shotgun (WGS) entry which is preliminary data.</text>
</comment>
<dbReference type="RefSeq" id="WP_344274513.1">
    <property type="nucleotide sequence ID" value="NZ_BAAAHV010000011.1"/>
</dbReference>
<dbReference type="Pfam" id="PF12833">
    <property type="entry name" value="HTH_18"/>
    <property type="match status" value="1"/>
</dbReference>
<dbReference type="InterPro" id="IPR009057">
    <property type="entry name" value="Homeodomain-like_sf"/>
</dbReference>
<evidence type="ECO:0000313" key="5">
    <source>
        <dbReference type="Proteomes" id="UP001597542"/>
    </source>
</evidence>
<proteinExistence type="predicted"/>
<keyword evidence="5" id="KW-1185">Reference proteome</keyword>
<evidence type="ECO:0000256" key="2">
    <source>
        <dbReference type="ARBA" id="ARBA00023163"/>
    </source>
</evidence>
<feature type="domain" description="HTH araC/xylS-type" evidence="3">
    <location>
        <begin position="56"/>
        <end position="153"/>
    </location>
</feature>
<reference evidence="5" key="1">
    <citation type="journal article" date="2019" name="Int. J. Syst. Evol. Microbiol.">
        <title>The Global Catalogue of Microorganisms (GCM) 10K type strain sequencing project: providing services to taxonomists for standard genome sequencing and annotation.</title>
        <authorList>
            <consortium name="The Broad Institute Genomics Platform"/>
            <consortium name="The Broad Institute Genome Sequencing Center for Infectious Disease"/>
            <person name="Wu L."/>
            <person name="Ma J."/>
        </authorList>
    </citation>
    <scope>NUCLEOTIDE SEQUENCE [LARGE SCALE GENOMIC DNA]</scope>
    <source>
        <strain evidence="5">CGMCC 4.7638</strain>
    </source>
</reference>
<dbReference type="PANTHER" id="PTHR11019:SF199">
    <property type="entry name" value="HTH-TYPE TRANSCRIPTIONAL REGULATOR NIMR"/>
    <property type="match status" value="1"/>
</dbReference>
<dbReference type="Proteomes" id="UP001597542">
    <property type="component" value="Unassembled WGS sequence"/>
</dbReference>
<keyword evidence="1" id="KW-0805">Transcription regulation</keyword>
<dbReference type="EMBL" id="JBHUKQ010000010">
    <property type="protein sequence ID" value="MFD2481321.1"/>
    <property type="molecule type" value="Genomic_DNA"/>
</dbReference>
<name>A0ABW5HWE9_9PSEU</name>
<evidence type="ECO:0000256" key="1">
    <source>
        <dbReference type="ARBA" id="ARBA00023015"/>
    </source>
</evidence>
<dbReference type="SMART" id="SM00342">
    <property type="entry name" value="HTH_ARAC"/>
    <property type="match status" value="1"/>
</dbReference>
<dbReference type="PANTHER" id="PTHR11019">
    <property type="entry name" value="HTH-TYPE TRANSCRIPTIONAL REGULATOR NIMR"/>
    <property type="match status" value="1"/>
</dbReference>
<keyword evidence="2" id="KW-0804">Transcription</keyword>
<dbReference type="InterPro" id="IPR018060">
    <property type="entry name" value="HTH_AraC"/>
</dbReference>
<dbReference type="SUPFAM" id="SSF46689">
    <property type="entry name" value="Homeodomain-like"/>
    <property type="match status" value="2"/>
</dbReference>
<evidence type="ECO:0000259" key="3">
    <source>
        <dbReference type="PROSITE" id="PS01124"/>
    </source>
</evidence>
<evidence type="ECO:0000313" key="4">
    <source>
        <dbReference type="EMBL" id="MFD2481321.1"/>
    </source>
</evidence>
<sequence>MFVVSPLLRAGILALTGDGARSGEAARRVRAVVIDELGEVPGETLRLPEPRDDRLRVVTELLHEEPGRGETLAELGRVAGASERTLSRLFHSDLGMSFQRWRTVLRVHHALFRLTEGASVTDTAMGCGWSNPSAFIGAFTALVGQTPGRYQAELRGRGE</sequence>
<organism evidence="4 5">
    <name type="scientific">Amycolatopsis albidoflavus</name>
    <dbReference type="NCBI Taxonomy" id="102226"/>
    <lineage>
        <taxon>Bacteria</taxon>
        <taxon>Bacillati</taxon>
        <taxon>Actinomycetota</taxon>
        <taxon>Actinomycetes</taxon>
        <taxon>Pseudonocardiales</taxon>
        <taxon>Pseudonocardiaceae</taxon>
        <taxon>Amycolatopsis</taxon>
    </lineage>
</organism>
<protein>
    <submittedName>
        <fullName evidence="4">Helix-turn-helix transcriptional regulator</fullName>
    </submittedName>
</protein>
<dbReference type="Gene3D" id="1.10.10.60">
    <property type="entry name" value="Homeodomain-like"/>
    <property type="match status" value="1"/>
</dbReference>
<accession>A0ABW5HWE9</accession>